<sequence>MDRKKSPSARITQVPSSSFQLPSSTQGNPETVDESPAAPLETTTSSPLDNLAESASAELQLSVNSKQLVPQQKEVNRSKANDIRAKVELLEKSRPIIVKEIDRLRAQKEKLLKELDTVNTALTAEESKLENLPTTIEEMKADMKTPVREAVHLHKVIKPIPGTADEDQQKINKIDQIRLDAIDAIQKLLRSA</sequence>
<evidence type="ECO:0008006" key="5">
    <source>
        <dbReference type="Google" id="ProtNLM"/>
    </source>
</evidence>
<proteinExistence type="predicted"/>
<reference evidence="4" key="1">
    <citation type="journal article" date="2019" name="Nat. Commun.">
        <title>The genome of broomcorn millet.</title>
        <authorList>
            <person name="Zou C."/>
            <person name="Miki D."/>
            <person name="Li D."/>
            <person name="Tang Q."/>
            <person name="Xiao L."/>
            <person name="Rajput S."/>
            <person name="Deng P."/>
            <person name="Jia W."/>
            <person name="Huang R."/>
            <person name="Zhang M."/>
            <person name="Sun Y."/>
            <person name="Hu J."/>
            <person name="Fu X."/>
            <person name="Schnable P.S."/>
            <person name="Li F."/>
            <person name="Zhang H."/>
            <person name="Feng B."/>
            <person name="Zhu X."/>
            <person name="Liu R."/>
            <person name="Schnable J.C."/>
            <person name="Zhu J.-K."/>
            <person name="Zhang H."/>
        </authorList>
    </citation>
    <scope>NUCLEOTIDE SEQUENCE [LARGE SCALE GENOMIC DNA]</scope>
</reference>
<dbReference type="EMBL" id="PQIB02000013">
    <property type="protein sequence ID" value="RLM73316.1"/>
    <property type="molecule type" value="Genomic_DNA"/>
</dbReference>
<organism evidence="3 4">
    <name type="scientific">Panicum miliaceum</name>
    <name type="common">Proso millet</name>
    <name type="synonym">Broomcorn millet</name>
    <dbReference type="NCBI Taxonomy" id="4540"/>
    <lineage>
        <taxon>Eukaryota</taxon>
        <taxon>Viridiplantae</taxon>
        <taxon>Streptophyta</taxon>
        <taxon>Embryophyta</taxon>
        <taxon>Tracheophyta</taxon>
        <taxon>Spermatophyta</taxon>
        <taxon>Magnoliopsida</taxon>
        <taxon>Liliopsida</taxon>
        <taxon>Poales</taxon>
        <taxon>Poaceae</taxon>
        <taxon>PACMAD clade</taxon>
        <taxon>Panicoideae</taxon>
        <taxon>Panicodae</taxon>
        <taxon>Paniceae</taxon>
        <taxon>Panicinae</taxon>
        <taxon>Panicum</taxon>
        <taxon>Panicum sect. Panicum</taxon>
    </lineage>
</organism>
<evidence type="ECO:0000313" key="3">
    <source>
        <dbReference type="EMBL" id="RLM73316.1"/>
    </source>
</evidence>
<name>A0A3L6Q6S6_PANMI</name>
<evidence type="ECO:0000256" key="1">
    <source>
        <dbReference type="SAM" id="Coils"/>
    </source>
</evidence>
<keyword evidence="4" id="KW-1185">Reference proteome</keyword>
<evidence type="ECO:0000313" key="4">
    <source>
        <dbReference type="Proteomes" id="UP000275267"/>
    </source>
</evidence>
<gene>
    <name evidence="3" type="ORF">C2845_PM15G01580</name>
</gene>
<protein>
    <recommendedName>
        <fullName evidence="5">Aminotransferase-like protein</fullName>
    </recommendedName>
</protein>
<dbReference type="Proteomes" id="UP000275267">
    <property type="component" value="Unassembled WGS sequence"/>
</dbReference>
<accession>A0A3L6Q6S6</accession>
<feature type="region of interest" description="Disordered" evidence="2">
    <location>
        <begin position="1"/>
        <end position="49"/>
    </location>
</feature>
<feature type="compositionally biased region" description="Polar residues" evidence="2">
    <location>
        <begin position="9"/>
        <end position="29"/>
    </location>
</feature>
<keyword evidence="1" id="KW-0175">Coiled coil</keyword>
<comment type="caution">
    <text evidence="3">The sequence shown here is derived from an EMBL/GenBank/DDBJ whole genome shotgun (WGS) entry which is preliminary data.</text>
</comment>
<dbReference type="AlphaFoldDB" id="A0A3L6Q6S6"/>
<feature type="coiled-coil region" evidence="1">
    <location>
        <begin position="101"/>
        <end position="128"/>
    </location>
</feature>
<evidence type="ECO:0000256" key="2">
    <source>
        <dbReference type="SAM" id="MobiDB-lite"/>
    </source>
</evidence>
<dbReference type="OrthoDB" id="10614777at2759"/>